<proteinExistence type="predicted"/>
<dbReference type="EMBL" id="CCAZ020000001">
    <property type="protein sequence ID" value="CEG07771.1"/>
    <property type="molecule type" value="Genomic_DNA"/>
</dbReference>
<name>A0A090MJY5_AFIFE</name>
<dbReference type="Gene3D" id="3.40.50.1010">
    <property type="entry name" value="5'-nuclease"/>
    <property type="match status" value="1"/>
</dbReference>
<sequence>MTSPSHKIALFIDGANLYATAKTLGFDIDYKRLLLEFQNRGTLVRAFYYTAIIEDQEYSSIRPLIDWLDYNGYTVVTKATKEFIDASGRRKVKGNMDIELAVDAMELAEHIDHMVLFSGDGDFRSLVEAVQRRGVRVTVVSTISSQPPMIADELRRQADVFTDLVQLQSKLGRDPGERTTPREPRERQHTPQFLQRSTSTIAPRADEEEYDDLNPNQARGPKRPRAPLLPRHPTPTATVPSAFVWRPSAKTTALRTPTGSTHPCRSSAGSMRRC</sequence>
<feature type="region of interest" description="Disordered" evidence="1">
    <location>
        <begin position="167"/>
        <end position="274"/>
    </location>
</feature>
<gene>
    <name evidence="3" type="ORF">BN961_01174</name>
</gene>
<evidence type="ECO:0000256" key="1">
    <source>
        <dbReference type="SAM" id="MobiDB-lite"/>
    </source>
</evidence>
<feature type="compositionally biased region" description="Basic and acidic residues" evidence="1">
    <location>
        <begin position="171"/>
        <end position="189"/>
    </location>
</feature>
<dbReference type="AlphaFoldDB" id="A0A090MJY5"/>
<comment type="caution">
    <text evidence="3">The sequence shown here is derived from an EMBL/GenBank/DDBJ whole genome shotgun (WGS) entry which is preliminary data.</text>
</comment>
<feature type="domain" description="NYN" evidence="2">
    <location>
        <begin position="7"/>
        <end position="164"/>
    </location>
</feature>
<dbReference type="InterPro" id="IPR021139">
    <property type="entry name" value="NYN"/>
</dbReference>
<protein>
    <submittedName>
        <fullName evidence="3">NYN domain protein</fullName>
    </submittedName>
</protein>
<evidence type="ECO:0000259" key="2">
    <source>
        <dbReference type="Pfam" id="PF01936"/>
    </source>
</evidence>
<evidence type="ECO:0000313" key="4">
    <source>
        <dbReference type="Proteomes" id="UP000035762"/>
    </source>
</evidence>
<evidence type="ECO:0000313" key="3">
    <source>
        <dbReference type="EMBL" id="CEG07771.1"/>
    </source>
</evidence>
<dbReference type="CDD" id="cd10911">
    <property type="entry name" value="PIN_LabA"/>
    <property type="match status" value="1"/>
</dbReference>
<dbReference type="InterPro" id="IPR047140">
    <property type="entry name" value="LabA"/>
</dbReference>
<organism evidence="3 4">
    <name type="scientific">Afipia felis</name>
    <name type="common">Cat scratch disease bacillus</name>
    <dbReference type="NCBI Taxonomy" id="1035"/>
    <lineage>
        <taxon>Bacteria</taxon>
        <taxon>Pseudomonadati</taxon>
        <taxon>Pseudomonadota</taxon>
        <taxon>Alphaproteobacteria</taxon>
        <taxon>Hyphomicrobiales</taxon>
        <taxon>Nitrobacteraceae</taxon>
        <taxon>Afipia</taxon>
    </lineage>
</organism>
<reference evidence="3 4" key="1">
    <citation type="journal article" date="2014" name="Genome Announc.">
        <title>Genome Sequence of Afipia felis Strain 76713, Isolated in Hospital Water Using an Amoeba Co-Culture Procedure.</title>
        <authorList>
            <person name="Benamar S."/>
            <person name="La Scola B."/>
            <person name="Croce O."/>
        </authorList>
    </citation>
    <scope>NUCLEOTIDE SEQUENCE [LARGE SCALE GENOMIC DNA]</scope>
    <source>
        <strain evidence="3 4">76713</strain>
    </source>
</reference>
<dbReference type="PANTHER" id="PTHR35458:SF2">
    <property type="entry name" value="SLR0755 PROTEIN"/>
    <property type="match status" value="1"/>
</dbReference>
<dbReference type="PANTHER" id="PTHR35458">
    <property type="entry name" value="SLR0755 PROTEIN"/>
    <property type="match status" value="1"/>
</dbReference>
<feature type="compositionally biased region" description="Polar residues" evidence="1">
    <location>
        <begin position="249"/>
        <end position="274"/>
    </location>
</feature>
<dbReference type="Pfam" id="PF01936">
    <property type="entry name" value="NYN"/>
    <property type="match status" value="1"/>
</dbReference>
<accession>A0A090MJY5</accession>
<keyword evidence="4" id="KW-1185">Reference proteome</keyword>
<dbReference type="STRING" id="1035.BN961_01174"/>
<dbReference type="Proteomes" id="UP000035762">
    <property type="component" value="Unassembled WGS sequence"/>
</dbReference>
<dbReference type="GO" id="GO:0004540">
    <property type="term" value="F:RNA nuclease activity"/>
    <property type="evidence" value="ECO:0007669"/>
    <property type="project" value="InterPro"/>
</dbReference>